<name>A0A7J9EAE3_9ROSI</name>
<dbReference type="Pfam" id="PF22936">
    <property type="entry name" value="Pol_BBD"/>
    <property type="match status" value="1"/>
</dbReference>
<reference evidence="2 3" key="1">
    <citation type="journal article" date="2019" name="Genome Biol. Evol.">
        <title>Insights into the evolution of the New World diploid cottons (Gossypium, subgenus Houzingenia) based on genome sequencing.</title>
        <authorList>
            <person name="Grover C.E."/>
            <person name="Arick M.A. 2nd"/>
            <person name="Thrash A."/>
            <person name="Conover J.L."/>
            <person name="Sanders W.S."/>
            <person name="Peterson D.G."/>
            <person name="Frelichowski J.E."/>
            <person name="Scheffler J.A."/>
            <person name="Scheffler B.E."/>
            <person name="Wendel J.F."/>
        </authorList>
    </citation>
    <scope>NUCLEOTIDE SEQUENCE [LARGE SCALE GENOMIC DNA]</scope>
    <source>
        <strain evidence="2">8</strain>
        <tissue evidence="2">Leaf</tissue>
    </source>
</reference>
<dbReference type="Proteomes" id="UP000593568">
    <property type="component" value="Unassembled WGS sequence"/>
</dbReference>
<evidence type="ECO:0000313" key="3">
    <source>
        <dbReference type="Proteomes" id="UP000593568"/>
    </source>
</evidence>
<organism evidence="2 3">
    <name type="scientific">Gossypium trilobum</name>
    <dbReference type="NCBI Taxonomy" id="34281"/>
    <lineage>
        <taxon>Eukaryota</taxon>
        <taxon>Viridiplantae</taxon>
        <taxon>Streptophyta</taxon>
        <taxon>Embryophyta</taxon>
        <taxon>Tracheophyta</taxon>
        <taxon>Spermatophyta</taxon>
        <taxon>Magnoliopsida</taxon>
        <taxon>eudicotyledons</taxon>
        <taxon>Gunneridae</taxon>
        <taxon>Pentapetalae</taxon>
        <taxon>rosids</taxon>
        <taxon>malvids</taxon>
        <taxon>Malvales</taxon>
        <taxon>Malvaceae</taxon>
        <taxon>Malvoideae</taxon>
        <taxon>Gossypium</taxon>
    </lineage>
</organism>
<feature type="domain" description="Retrovirus-related Pol polyprotein from transposon TNT 1-94-like beta-barrel" evidence="1">
    <location>
        <begin position="1"/>
        <end position="51"/>
    </location>
</feature>
<accession>A0A7J9EAE3</accession>
<protein>
    <recommendedName>
        <fullName evidence="1">Retrovirus-related Pol polyprotein from transposon TNT 1-94-like beta-barrel domain-containing protein</fullName>
    </recommendedName>
</protein>
<proteinExistence type="predicted"/>
<gene>
    <name evidence="2" type="ORF">Gotri_018677</name>
</gene>
<dbReference type="EMBL" id="JABEZW010000007">
    <property type="protein sequence ID" value="MBA0769992.1"/>
    <property type="molecule type" value="Genomic_DNA"/>
</dbReference>
<comment type="caution">
    <text evidence="2">The sequence shown here is derived from an EMBL/GenBank/DDBJ whole genome shotgun (WGS) entry which is preliminary data.</text>
</comment>
<dbReference type="InterPro" id="IPR054722">
    <property type="entry name" value="PolX-like_BBD"/>
</dbReference>
<keyword evidence="3" id="KW-1185">Reference proteome</keyword>
<evidence type="ECO:0000313" key="2">
    <source>
        <dbReference type="EMBL" id="MBA0769992.1"/>
    </source>
</evidence>
<dbReference type="AlphaFoldDB" id="A0A7J9EAE3"/>
<evidence type="ECO:0000259" key="1">
    <source>
        <dbReference type="Pfam" id="PF22936"/>
    </source>
</evidence>
<sequence>MGNDSSSKLIGTGSVKIRMHNGTIRTLSDARYVPNLWKNLIPLSILDSKGCRINIESNGIKVSRRAFILLKGKRTDSFYIIEGSTMTGETEHPSSVTESKSTHLEQMQSGHRRERGMTVSLNRCSLLDANFEKLGHCIHENQTRVSFDLVVHKSKIRSLLASKHKFNSINSLHSSR</sequence>